<organism evidence="1 2">
    <name type="scientific">Candidatus Desulfolinea nitratireducens</name>
    <dbReference type="NCBI Taxonomy" id="2841698"/>
    <lineage>
        <taxon>Bacteria</taxon>
        <taxon>Bacillati</taxon>
        <taxon>Chloroflexota</taxon>
        <taxon>Anaerolineae</taxon>
        <taxon>Anaerolineales</taxon>
        <taxon>Anaerolineales incertae sedis</taxon>
        <taxon>Candidatus Desulfolinea</taxon>
    </lineage>
</organism>
<gene>
    <name evidence="1" type="ORF">H8E29_02260</name>
</gene>
<name>A0A8J6THG5_9CHLR</name>
<dbReference type="EMBL" id="JACNJN010000042">
    <property type="protein sequence ID" value="MBC8334064.1"/>
    <property type="molecule type" value="Genomic_DNA"/>
</dbReference>
<accession>A0A8J6THG5</accession>
<dbReference type="Proteomes" id="UP000614469">
    <property type="component" value="Unassembled WGS sequence"/>
</dbReference>
<protein>
    <submittedName>
        <fullName evidence="1">Uncharacterized protein</fullName>
    </submittedName>
</protein>
<evidence type="ECO:0000313" key="1">
    <source>
        <dbReference type="EMBL" id="MBC8334064.1"/>
    </source>
</evidence>
<comment type="caution">
    <text evidence="1">The sequence shown here is derived from an EMBL/GenBank/DDBJ whole genome shotgun (WGS) entry which is preliminary data.</text>
</comment>
<evidence type="ECO:0000313" key="2">
    <source>
        <dbReference type="Proteomes" id="UP000614469"/>
    </source>
</evidence>
<dbReference type="AlphaFoldDB" id="A0A8J6THG5"/>
<proteinExistence type="predicted"/>
<sequence length="57" mass="6856">MIPQEFAQIFNKNAQNRDFFLITDFDEWDAQVDLRDYLSAQYPIYVEGDGYLVFDLR</sequence>
<reference evidence="1 2" key="1">
    <citation type="submission" date="2020-08" db="EMBL/GenBank/DDBJ databases">
        <title>Bridging the membrane lipid divide: bacteria of the FCB group superphylum have the potential to synthesize archaeal ether lipids.</title>
        <authorList>
            <person name="Villanueva L."/>
            <person name="Von Meijenfeldt F.A.B."/>
            <person name="Westbye A.B."/>
            <person name="Yadav S."/>
            <person name="Hopmans E.C."/>
            <person name="Dutilh B.E."/>
            <person name="Sinninghe Damste J.S."/>
        </authorList>
    </citation>
    <scope>NUCLEOTIDE SEQUENCE [LARGE SCALE GENOMIC DNA]</scope>
    <source>
        <strain evidence="1">NIOZ-UU36</strain>
    </source>
</reference>